<keyword evidence="4 6" id="KW-1133">Transmembrane helix</keyword>
<evidence type="ECO:0000256" key="5">
    <source>
        <dbReference type="ARBA" id="ARBA00023136"/>
    </source>
</evidence>
<protein>
    <submittedName>
        <fullName evidence="7">Transporter, LysE family</fullName>
    </submittedName>
</protein>
<keyword evidence="2" id="KW-1003">Cell membrane</keyword>
<dbReference type="Pfam" id="PF01810">
    <property type="entry name" value="LysE"/>
    <property type="match status" value="1"/>
</dbReference>
<keyword evidence="3 6" id="KW-0812">Transmembrane</keyword>
<gene>
    <name evidence="7" type="ORF">MNBD_ALPHA03-524</name>
</gene>
<feature type="transmembrane region" description="Helical" evidence="6">
    <location>
        <begin position="119"/>
        <end position="139"/>
    </location>
</feature>
<dbReference type="GO" id="GO:0033228">
    <property type="term" value="P:cysteine export across plasma membrane"/>
    <property type="evidence" value="ECO:0007669"/>
    <property type="project" value="TreeGrafter"/>
</dbReference>
<dbReference type="AlphaFoldDB" id="A0A3B1BFX1"/>
<feature type="transmembrane region" description="Helical" evidence="6">
    <location>
        <begin position="41"/>
        <end position="61"/>
    </location>
</feature>
<reference evidence="7" key="1">
    <citation type="submission" date="2018-06" db="EMBL/GenBank/DDBJ databases">
        <authorList>
            <person name="Zhirakovskaya E."/>
        </authorList>
    </citation>
    <scope>NUCLEOTIDE SEQUENCE</scope>
</reference>
<evidence type="ECO:0000256" key="3">
    <source>
        <dbReference type="ARBA" id="ARBA00022692"/>
    </source>
</evidence>
<proteinExistence type="predicted"/>
<evidence type="ECO:0000256" key="6">
    <source>
        <dbReference type="SAM" id="Phobius"/>
    </source>
</evidence>
<feature type="transmembrane region" description="Helical" evidence="6">
    <location>
        <begin position="183"/>
        <end position="205"/>
    </location>
</feature>
<dbReference type="InterPro" id="IPR001123">
    <property type="entry name" value="LeuE-type"/>
</dbReference>
<evidence type="ECO:0000256" key="1">
    <source>
        <dbReference type="ARBA" id="ARBA00004651"/>
    </source>
</evidence>
<evidence type="ECO:0000256" key="2">
    <source>
        <dbReference type="ARBA" id="ARBA00022475"/>
    </source>
</evidence>
<sequence length="206" mass="22502">MNEALLFGLMTFAFVSAITPGPNNLMLMSSVMLFGARRTLPHMVGIQVGFSILMAAAVLGLGELLKILPEARLVVKLAGSLWLFWLGARFLKEAFRQHVTQGNAPAKKASRPFFLYEAALFQIVNPKALIMALSSAGLYVGIADDIYHRTIIIVVTFILVGLPCSITWMLLGHTLNRWLGEASHGRVVNIIMALLIFGLVALVLLN</sequence>
<dbReference type="EMBL" id="UOFW01000123">
    <property type="protein sequence ID" value="VAX05115.1"/>
    <property type="molecule type" value="Genomic_DNA"/>
</dbReference>
<evidence type="ECO:0000313" key="7">
    <source>
        <dbReference type="EMBL" id="VAX05115.1"/>
    </source>
</evidence>
<feature type="transmembrane region" description="Helical" evidence="6">
    <location>
        <begin position="151"/>
        <end position="171"/>
    </location>
</feature>
<evidence type="ECO:0000256" key="4">
    <source>
        <dbReference type="ARBA" id="ARBA00022989"/>
    </source>
</evidence>
<organism evidence="7">
    <name type="scientific">hydrothermal vent metagenome</name>
    <dbReference type="NCBI Taxonomy" id="652676"/>
    <lineage>
        <taxon>unclassified sequences</taxon>
        <taxon>metagenomes</taxon>
        <taxon>ecological metagenomes</taxon>
    </lineage>
</organism>
<dbReference type="GO" id="GO:0015171">
    <property type="term" value="F:amino acid transmembrane transporter activity"/>
    <property type="evidence" value="ECO:0007669"/>
    <property type="project" value="TreeGrafter"/>
</dbReference>
<dbReference type="PANTHER" id="PTHR30086:SF20">
    <property type="entry name" value="ARGININE EXPORTER PROTEIN ARGO-RELATED"/>
    <property type="match status" value="1"/>
</dbReference>
<comment type="subcellular location">
    <subcellularLocation>
        <location evidence="1">Cell membrane</location>
        <topology evidence="1">Multi-pass membrane protein</topology>
    </subcellularLocation>
</comment>
<accession>A0A3B1BFX1</accession>
<name>A0A3B1BFX1_9ZZZZ</name>
<dbReference type="PANTHER" id="PTHR30086">
    <property type="entry name" value="ARGININE EXPORTER PROTEIN ARGO"/>
    <property type="match status" value="1"/>
</dbReference>
<keyword evidence="5 6" id="KW-0472">Membrane</keyword>
<dbReference type="GO" id="GO:0005886">
    <property type="term" value="C:plasma membrane"/>
    <property type="evidence" value="ECO:0007669"/>
    <property type="project" value="UniProtKB-SubCell"/>
</dbReference>